<proteinExistence type="predicted"/>
<reference evidence="1" key="1">
    <citation type="submission" date="2014-11" db="EMBL/GenBank/DDBJ databases">
        <authorList>
            <person name="Amaro Gonzalez C."/>
        </authorList>
    </citation>
    <scope>NUCLEOTIDE SEQUENCE</scope>
</reference>
<name>A0A0E9WJ02_ANGAN</name>
<dbReference type="AlphaFoldDB" id="A0A0E9WJ02"/>
<protein>
    <submittedName>
        <fullName evidence="1">Uncharacterized protein</fullName>
    </submittedName>
</protein>
<evidence type="ECO:0000313" key="1">
    <source>
        <dbReference type="EMBL" id="JAH90322.1"/>
    </source>
</evidence>
<sequence>MWRLRAVALATFTVQKNNNTMTQIEFDLGLNYMTIVLNPK</sequence>
<accession>A0A0E9WJ02</accession>
<dbReference type="EMBL" id="GBXM01018255">
    <property type="protein sequence ID" value="JAH90322.1"/>
    <property type="molecule type" value="Transcribed_RNA"/>
</dbReference>
<organism evidence="1">
    <name type="scientific">Anguilla anguilla</name>
    <name type="common">European freshwater eel</name>
    <name type="synonym">Muraena anguilla</name>
    <dbReference type="NCBI Taxonomy" id="7936"/>
    <lineage>
        <taxon>Eukaryota</taxon>
        <taxon>Metazoa</taxon>
        <taxon>Chordata</taxon>
        <taxon>Craniata</taxon>
        <taxon>Vertebrata</taxon>
        <taxon>Euteleostomi</taxon>
        <taxon>Actinopterygii</taxon>
        <taxon>Neopterygii</taxon>
        <taxon>Teleostei</taxon>
        <taxon>Anguilliformes</taxon>
        <taxon>Anguillidae</taxon>
        <taxon>Anguilla</taxon>
    </lineage>
</organism>
<reference evidence="1" key="2">
    <citation type="journal article" date="2015" name="Fish Shellfish Immunol.">
        <title>Early steps in the European eel (Anguilla anguilla)-Vibrio vulnificus interaction in the gills: Role of the RtxA13 toxin.</title>
        <authorList>
            <person name="Callol A."/>
            <person name="Pajuelo D."/>
            <person name="Ebbesson L."/>
            <person name="Teles M."/>
            <person name="MacKenzie S."/>
            <person name="Amaro C."/>
        </authorList>
    </citation>
    <scope>NUCLEOTIDE SEQUENCE</scope>
</reference>